<proteinExistence type="predicted"/>
<protein>
    <submittedName>
        <fullName evidence="1">Uncharacterized protein</fullName>
    </submittedName>
</protein>
<comment type="caution">
    <text evidence="1">The sequence shown here is derived from an EMBL/GenBank/DDBJ whole genome shotgun (WGS) entry which is preliminary data.</text>
</comment>
<name>A0ACC0U9D7_9AGAM</name>
<organism evidence="1 2">
    <name type="scientific">Russula earlei</name>
    <dbReference type="NCBI Taxonomy" id="71964"/>
    <lineage>
        <taxon>Eukaryota</taxon>
        <taxon>Fungi</taxon>
        <taxon>Dikarya</taxon>
        <taxon>Basidiomycota</taxon>
        <taxon>Agaricomycotina</taxon>
        <taxon>Agaricomycetes</taxon>
        <taxon>Russulales</taxon>
        <taxon>Russulaceae</taxon>
        <taxon>Russula</taxon>
    </lineage>
</organism>
<reference evidence="1" key="1">
    <citation type="submission" date="2021-03" db="EMBL/GenBank/DDBJ databases">
        <title>Evolutionary priming and transition to the ectomycorrhizal habit in an iconic lineage of mushroom-forming fungi: is preadaptation a requirement?</title>
        <authorList>
            <consortium name="DOE Joint Genome Institute"/>
            <person name="Looney B.P."/>
            <person name="Miyauchi S."/>
            <person name="Morin E."/>
            <person name="Drula E."/>
            <person name="Courty P.E."/>
            <person name="Chicoki N."/>
            <person name="Fauchery L."/>
            <person name="Kohler A."/>
            <person name="Kuo A."/>
            <person name="LaButti K."/>
            <person name="Pangilinan J."/>
            <person name="Lipzen A."/>
            <person name="Riley R."/>
            <person name="Andreopoulos W."/>
            <person name="He G."/>
            <person name="Johnson J."/>
            <person name="Barry K.W."/>
            <person name="Grigoriev I.V."/>
            <person name="Nagy L."/>
            <person name="Hibbett D."/>
            <person name="Henrissat B."/>
            <person name="Matheny P.B."/>
            <person name="Labbe J."/>
            <person name="Martin A.F."/>
        </authorList>
    </citation>
    <scope>NUCLEOTIDE SEQUENCE</scope>
    <source>
        <strain evidence="1">BPL698</strain>
    </source>
</reference>
<dbReference type="EMBL" id="JAGFNK010000114">
    <property type="protein sequence ID" value="KAI9507702.1"/>
    <property type="molecule type" value="Genomic_DNA"/>
</dbReference>
<accession>A0ACC0U9D7</accession>
<dbReference type="Proteomes" id="UP001207468">
    <property type="component" value="Unassembled WGS sequence"/>
</dbReference>
<evidence type="ECO:0000313" key="2">
    <source>
        <dbReference type="Proteomes" id="UP001207468"/>
    </source>
</evidence>
<sequence>MGKNKNNRFDLAKRQEKILKRMAKPLYKKQDNSIYFVITQPFGMHPSPAERGAVDVSRLSSWISWVFRRESAVEAVYTMSTRDEVVVRIAHGVNPDLMLGKHKYHDILAAGWPWPPGPVSCAFIYDYQNNGDPSDHNWREHVGPDEDAPPGHFRNPYPSPTWTVRPSHLSGLVLALPGSVPRSPEPSPEPPSGGPSRARGEVKREPKRFPPQMIPSSAPDRVKDEPLNQTDPSIASGEPAYEPSQELRDQIALLYAARSQASEHVTQEPVTQIKHEPRDYDPMRFRSETYDLPNTDTRSRESEVQSLAPVPGPSRALWDERSRYRSKHSDPVNAGKHELNTPQTAEQPPSTQSRGTTEAIDFVPREPLPSSKRVKPEPADENEQPWKRPKME</sequence>
<evidence type="ECO:0000313" key="1">
    <source>
        <dbReference type="EMBL" id="KAI9507702.1"/>
    </source>
</evidence>
<gene>
    <name evidence="1" type="ORF">F5148DRAFT_80433</name>
</gene>
<keyword evidence="2" id="KW-1185">Reference proteome</keyword>